<accession>L8GX31</accession>
<dbReference type="OrthoDB" id="17948at2759"/>
<evidence type="ECO:0000313" key="5">
    <source>
        <dbReference type="EMBL" id="ELR17829.1"/>
    </source>
</evidence>
<evidence type="ECO:0000256" key="4">
    <source>
        <dbReference type="SAM" id="MobiDB-lite"/>
    </source>
</evidence>
<dbReference type="Proteomes" id="UP000011083">
    <property type="component" value="Unassembled WGS sequence"/>
</dbReference>
<dbReference type="GO" id="GO:0003723">
    <property type="term" value="F:RNA binding"/>
    <property type="evidence" value="ECO:0007669"/>
    <property type="project" value="TreeGrafter"/>
</dbReference>
<comment type="similarity">
    <text evidence="2">Belongs to the eukaryotic/archaeal RNase P protein component 3 family.</text>
</comment>
<dbReference type="RefSeq" id="XP_004339842.1">
    <property type="nucleotide sequence ID" value="XM_004339794.1"/>
</dbReference>
<dbReference type="PANTHER" id="PTHR13031:SF0">
    <property type="entry name" value="RIBONUCLEASE P PROTEIN SUBUNIT P30"/>
    <property type="match status" value="1"/>
</dbReference>
<evidence type="ECO:0000256" key="1">
    <source>
        <dbReference type="ARBA" id="ARBA00004123"/>
    </source>
</evidence>
<dbReference type="InterPro" id="IPR016195">
    <property type="entry name" value="Pol/histidinol_Pase-like"/>
</dbReference>
<dbReference type="AlphaFoldDB" id="L8GX31"/>
<dbReference type="Gene3D" id="3.20.20.140">
    <property type="entry name" value="Metal-dependent hydrolases"/>
    <property type="match status" value="2"/>
</dbReference>
<dbReference type="InterPro" id="IPR002738">
    <property type="entry name" value="RNase_P_p30"/>
</dbReference>
<gene>
    <name evidence="5" type="ORF">ACA1_248230</name>
</gene>
<comment type="subcellular location">
    <subcellularLocation>
        <location evidence="1">Nucleus</location>
    </subcellularLocation>
</comment>
<dbReference type="VEuPathDB" id="AmoebaDB:ACA1_248230"/>
<keyword evidence="3" id="KW-0819">tRNA processing</keyword>
<dbReference type="GO" id="GO:0005655">
    <property type="term" value="C:nucleolar ribonuclease P complex"/>
    <property type="evidence" value="ECO:0007669"/>
    <property type="project" value="TreeGrafter"/>
</dbReference>
<proteinExistence type="inferred from homology"/>
<dbReference type="EMBL" id="KB007971">
    <property type="protein sequence ID" value="ELR17829.1"/>
    <property type="molecule type" value="Genomic_DNA"/>
</dbReference>
<dbReference type="SUPFAM" id="SSF89550">
    <property type="entry name" value="PHP domain-like"/>
    <property type="match status" value="1"/>
</dbReference>
<name>L8GX31_ACACF</name>
<dbReference type="GeneID" id="14918582"/>
<dbReference type="STRING" id="1257118.L8GX31"/>
<feature type="compositionally biased region" description="Polar residues" evidence="4">
    <location>
        <begin position="158"/>
        <end position="168"/>
    </location>
</feature>
<evidence type="ECO:0000313" key="6">
    <source>
        <dbReference type="Proteomes" id="UP000011083"/>
    </source>
</evidence>
<dbReference type="PANTHER" id="PTHR13031">
    <property type="entry name" value="RIBONUCLEASE P SUBUNIT P30"/>
    <property type="match status" value="1"/>
</dbReference>
<feature type="region of interest" description="Disordered" evidence="4">
    <location>
        <begin position="126"/>
        <end position="168"/>
    </location>
</feature>
<reference evidence="5 6" key="1">
    <citation type="journal article" date="2013" name="Genome Biol.">
        <title>Genome of Acanthamoeba castellanii highlights extensive lateral gene transfer and early evolution of tyrosine kinase signaling.</title>
        <authorList>
            <person name="Clarke M."/>
            <person name="Lohan A.J."/>
            <person name="Liu B."/>
            <person name="Lagkouvardos I."/>
            <person name="Roy S."/>
            <person name="Zafar N."/>
            <person name="Bertelli C."/>
            <person name="Schilde C."/>
            <person name="Kianianmomeni A."/>
            <person name="Burglin T.R."/>
            <person name="Frech C."/>
            <person name="Turcotte B."/>
            <person name="Kopec K.O."/>
            <person name="Synnott J.M."/>
            <person name="Choo C."/>
            <person name="Paponov I."/>
            <person name="Finkler A."/>
            <person name="Soon Heng Tan C."/>
            <person name="Hutchins A.P."/>
            <person name="Weinmeier T."/>
            <person name="Rattei T."/>
            <person name="Chu J.S."/>
            <person name="Gimenez G."/>
            <person name="Irimia M."/>
            <person name="Rigden D.J."/>
            <person name="Fitzpatrick D.A."/>
            <person name="Lorenzo-Morales J."/>
            <person name="Bateman A."/>
            <person name="Chiu C.H."/>
            <person name="Tang P."/>
            <person name="Hegemann P."/>
            <person name="Fromm H."/>
            <person name="Raoult D."/>
            <person name="Greub G."/>
            <person name="Miranda-Saavedra D."/>
            <person name="Chen N."/>
            <person name="Nash P."/>
            <person name="Ginger M.L."/>
            <person name="Horn M."/>
            <person name="Schaap P."/>
            <person name="Caler L."/>
            <person name="Loftus B."/>
        </authorList>
    </citation>
    <scope>NUCLEOTIDE SEQUENCE [LARGE SCALE GENOMIC DNA]</scope>
    <source>
        <strain evidence="5 6">Neff</strain>
    </source>
</reference>
<protein>
    <submittedName>
        <fullName evidence="5">Ribonuclease P/MRP 30 subunit</fullName>
    </submittedName>
</protein>
<evidence type="ECO:0000256" key="3">
    <source>
        <dbReference type="ARBA" id="ARBA00022694"/>
    </source>
</evidence>
<organism evidence="5 6">
    <name type="scientific">Acanthamoeba castellanii (strain ATCC 30010 / Neff)</name>
    <dbReference type="NCBI Taxonomy" id="1257118"/>
    <lineage>
        <taxon>Eukaryota</taxon>
        <taxon>Amoebozoa</taxon>
        <taxon>Discosea</taxon>
        <taxon>Longamoebia</taxon>
        <taxon>Centramoebida</taxon>
        <taxon>Acanthamoebidae</taxon>
        <taxon>Acanthamoeba</taxon>
    </lineage>
</organism>
<sequence length="168" mass="18125">MTERFFLAACATLEVDVISLDLQERLPFKLKFQTIGQALQRGIHFEITLAQPLRGRNIIFTSDALYPIHMRAPHDLVNLAALLGLTSAEGRAAMTQHTNSVLLHGETRKLQKAVLAAAPASTAAAWQLPAQPAGSEKPVKGAKRKRSTSGQDVEEATLASTQSSSDNP</sequence>
<dbReference type="KEGG" id="acan:ACA1_248230"/>
<keyword evidence="6" id="KW-1185">Reference proteome</keyword>
<dbReference type="GO" id="GO:0008033">
    <property type="term" value="P:tRNA processing"/>
    <property type="evidence" value="ECO:0007669"/>
    <property type="project" value="UniProtKB-KW"/>
</dbReference>
<evidence type="ECO:0000256" key="2">
    <source>
        <dbReference type="ARBA" id="ARBA00007331"/>
    </source>
</evidence>
<dbReference type="Pfam" id="PF01876">
    <property type="entry name" value="RNase_P_p30"/>
    <property type="match status" value="1"/>
</dbReference>